<evidence type="ECO:0000313" key="1">
    <source>
        <dbReference type="EMBL" id="KOM58122.1"/>
    </source>
</evidence>
<sequence length="75" mass="8315">MEVSDAVDDGETLRVAHDLREVDGGTEALLRRGGKCSGLRRIRVRRRWQGGLMLSDGDAIVDVVKHECGGLSRRR</sequence>
<accession>A0A0L9VTD5</accession>
<dbReference type="Proteomes" id="UP000053144">
    <property type="component" value="Chromosome 11"/>
</dbReference>
<protein>
    <submittedName>
        <fullName evidence="1">Uncharacterized protein</fullName>
    </submittedName>
</protein>
<evidence type="ECO:0000313" key="2">
    <source>
        <dbReference type="Proteomes" id="UP000053144"/>
    </source>
</evidence>
<dbReference type="Gramene" id="KOM58122">
    <property type="protein sequence ID" value="KOM58122"/>
    <property type="gene ID" value="LR48_Vigan11g115600"/>
</dbReference>
<name>A0A0L9VTD5_PHAAN</name>
<organism evidence="1 2">
    <name type="scientific">Phaseolus angularis</name>
    <name type="common">Azuki bean</name>
    <name type="synonym">Vigna angularis</name>
    <dbReference type="NCBI Taxonomy" id="3914"/>
    <lineage>
        <taxon>Eukaryota</taxon>
        <taxon>Viridiplantae</taxon>
        <taxon>Streptophyta</taxon>
        <taxon>Embryophyta</taxon>
        <taxon>Tracheophyta</taxon>
        <taxon>Spermatophyta</taxon>
        <taxon>Magnoliopsida</taxon>
        <taxon>eudicotyledons</taxon>
        <taxon>Gunneridae</taxon>
        <taxon>Pentapetalae</taxon>
        <taxon>rosids</taxon>
        <taxon>fabids</taxon>
        <taxon>Fabales</taxon>
        <taxon>Fabaceae</taxon>
        <taxon>Papilionoideae</taxon>
        <taxon>50 kb inversion clade</taxon>
        <taxon>NPAAA clade</taxon>
        <taxon>indigoferoid/millettioid clade</taxon>
        <taxon>Phaseoleae</taxon>
        <taxon>Vigna</taxon>
    </lineage>
</organism>
<gene>
    <name evidence="1" type="ORF">LR48_Vigan11g115600</name>
</gene>
<proteinExistence type="predicted"/>
<dbReference type="EMBL" id="CM003381">
    <property type="protein sequence ID" value="KOM58122.1"/>
    <property type="molecule type" value="Genomic_DNA"/>
</dbReference>
<reference evidence="2" key="1">
    <citation type="journal article" date="2015" name="Proc. Natl. Acad. Sci. U.S.A.">
        <title>Genome sequencing of adzuki bean (Vigna angularis) provides insight into high starch and low fat accumulation and domestication.</title>
        <authorList>
            <person name="Yang K."/>
            <person name="Tian Z."/>
            <person name="Chen C."/>
            <person name="Luo L."/>
            <person name="Zhao B."/>
            <person name="Wang Z."/>
            <person name="Yu L."/>
            <person name="Li Y."/>
            <person name="Sun Y."/>
            <person name="Li W."/>
            <person name="Chen Y."/>
            <person name="Li Y."/>
            <person name="Zhang Y."/>
            <person name="Ai D."/>
            <person name="Zhao J."/>
            <person name="Shang C."/>
            <person name="Ma Y."/>
            <person name="Wu B."/>
            <person name="Wang M."/>
            <person name="Gao L."/>
            <person name="Sun D."/>
            <person name="Zhang P."/>
            <person name="Guo F."/>
            <person name="Wang W."/>
            <person name="Li Y."/>
            <person name="Wang J."/>
            <person name="Varshney R.K."/>
            <person name="Wang J."/>
            <person name="Ling H.Q."/>
            <person name="Wan P."/>
        </authorList>
    </citation>
    <scope>NUCLEOTIDE SEQUENCE</scope>
    <source>
        <strain evidence="2">cv. Jingnong 6</strain>
    </source>
</reference>
<dbReference type="AlphaFoldDB" id="A0A0L9VTD5"/>